<sequence>MPIDIFAALGAIVRAEAARTTPKPTTSRVDEAATQKSDGPEAAAPAAESPTGVEEPSPSAGKRPLTKMLRKLAAIFG</sequence>
<evidence type="ECO:0000256" key="1">
    <source>
        <dbReference type="SAM" id="MobiDB-lite"/>
    </source>
</evidence>
<dbReference type="EMBL" id="QUAC01000011">
    <property type="protein sequence ID" value="REK91973.1"/>
    <property type="molecule type" value="Genomic_DNA"/>
</dbReference>
<dbReference type="OrthoDB" id="4338594at2"/>
<name>A0A371QBY0_STRIH</name>
<dbReference type="RefSeq" id="WP_128502510.1">
    <property type="nucleotide sequence ID" value="NZ_QUAC01000011.1"/>
</dbReference>
<evidence type="ECO:0000313" key="3">
    <source>
        <dbReference type="Proteomes" id="UP000262477"/>
    </source>
</evidence>
<gene>
    <name evidence="2" type="ORF">DY245_01310</name>
</gene>
<dbReference type="Proteomes" id="UP000262477">
    <property type="component" value="Unassembled WGS sequence"/>
</dbReference>
<dbReference type="AlphaFoldDB" id="A0A371QBY0"/>
<accession>A0A371QBY0</accession>
<evidence type="ECO:0000313" key="2">
    <source>
        <dbReference type="EMBL" id="REK91973.1"/>
    </source>
</evidence>
<feature type="region of interest" description="Disordered" evidence="1">
    <location>
        <begin position="16"/>
        <end position="66"/>
    </location>
</feature>
<organism evidence="2 3">
    <name type="scientific">Streptomyces inhibens</name>
    <dbReference type="NCBI Taxonomy" id="2293571"/>
    <lineage>
        <taxon>Bacteria</taxon>
        <taxon>Bacillati</taxon>
        <taxon>Actinomycetota</taxon>
        <taxon>Actinomycetes</taxon>
        <taxon>Kitasatosporales</taxon>
        <taxon>Streptomycetaceae</taxon>
        <taxon>Streptomyces</taxon>
    </lineage>
</organism>
<protein>
    <submittedName>
        <fullName evidence="2">Uncharacterized protein</fullName>
    </submittedName>
</protein>
<proteinExistence type="predicted"/>
<keyword evidence="3" id="KW-1185">Reference proteome</keyword>
<comment type="caution">
    <text evidence="2">The sequence shown here is derived from an EMBL/GenBank/DDBJ whole genome shotgun (WGS) entry which is preliminary data.</text>
</comment>
<reference evidence="2 3" key="1">
    <citation type="submission" date="2018-08" db="EMBL/GenBank/DDBJ databases">
        <title>Streptomyces NEAU-D10 sp. nov., a novel Actinomycete isolated from soil.</title>
        <authorList>
            <person name="Jin L."/>
        </authorList>
    </citation>
    <scope>NUCLEOTIDE SEQUENCE [LARGE SCALE GENOMIC DNA]</scope>
    <source>
        <strain evidence="2 3">NEAU-D10</strain>
    </source>
</reference>